<dbReference type="InterPro" id="IPR006568">
    <property type="entry name" value="PSP_pro-rich"/>
</dbReference>
<dbReference type="InterPro" id="IPR007180">
    <property type="entry name" value="DUF382"/>
</dbReference>
<keyword evidence="4" id="KW-1185">Reference proteome</keyword>
<evidence type="ECO:0000259" key="2">
    <source>
        <dbReference type="SMART" id="SM00581"/>
    </source>
</evidence>
<evidence type="ECO:0000313" key="3">
    <source>
        <dbReference type="EMBL" id="RZC03677.1"/>
    </source>
</evidence>
<proteinExistence type="predicted"/>
<organism evidence="3 4">
    <name type="scientific">Glycine soja</name>
    <name type="common">Wild soybean</name>
    <dbReference type="NCBI Taxonomy" id="3848"/>
    <lineage>
        <taxon>Eukaryota</taxon>
        <taxon>Viridiplantae</taxon>
        <taxon>Streptophyta</taxon>
        <taxon>Embryophyta</taxon>
        <taxon>Tracheophyta</taxon>
        <taxon>Spermatophyta</taxon>
        <taxon>Magnoliopsida</taxon>
        <taxon>eudicotyledons</taxon>
        <taxon>Gunneridae</taxon>
        <taxon>Pentapetalae</taxon>
        <taxon>rosids</taxon>
        <taxon>fabids</taxon>
        <taxon>Fabales</taxon>
        <taxon>Fabaceae</taxon>
        <taxon>Papilionoideae</taxon>
        <taxon>50 kb inversion clade</taxon>
        <taxon>NPAAA clade</taxon>
        <taxon>indigoferoid/millettioid clade</taxon>
        <taxon>Phaseoleae</taxon>
        <taxon>Glycine</taxon>
        <taxon>Glycine subgen. Soja</taxon>
    </lineage>
</organism>
<evidence type="ECO:0000313" key="4">
    <source>
        <dbReference type="Proteomes" id="UP000289340"/>
    </source>
</evidence>
<sequence length="546" mass="61255">MPTPTPPPPPPKNPGRATEDGDEAKENTDPQQVFILLPVLYGLFSFAIDNGTITGNDRNRLDVSNCSHVAVVKLGWDLGLQSANFLSYPSPLCTIIGFSSHGCITPRGWPSGIRQSLEFDRSNYLSLWGEVTGSEIKSLYQLFNCTCMLIYCLMNCLLGYNQDNDKRDQSVENATTNKKADSDSEEEENVNEQKEKGISNKKKKLQRQMKIAELKQIFSRPDVVEGSGCGNHQAWTCRCLAMSILDSIFIYFSLWFLLGKRGIEKPPFQLPDFIAATGIEKIRQVFHDVFFNYQTKPKRTSLGDLYHEGKEFEISCYLVVGSIAYVAGAIREICLLEYQVKLREMKPGMLSHELKEALGIPEGAPPPWLINMQVLYGPPSSYPHLKIPGLNAPIPPGASFGYHPGGWGKPPVDEYGSPLYGDVFGVHQQDQPNYEEEPVDKTKHWGDLEEEEEVEDESEEMEEEELEAGIQSVDSLSSTPTGVETHDVIDLRKLQRKEPEKPLYQVDLLRGQKSDKVDVTLLPEELDAKENVLSAKYEEAREEGKS</sequence>
<feature type="region of interest" description="Disordered" evidence="1">
    <location>
        <begin position="1"/>
        <end position="27"/>
    </location>
</feature>
<dbReference type="PANTHER" id="PTHR12785">
    <property type="entry name" value="SPLICING FACTOR 3B"/>
    <property type="match status" value="1"/>
</dbReference>
<feature type="compositionally biased region" description="Acidic residues" evidence="1">
    <location>
        <begin position="448"/>
        <end position="467"/>
    </location>
</feature>
<dbReference type="Proteomes" id="UP000289340">
    <property type="component" value="Chromosome 7"/>
</dbReference>
<feature type="compositionally biased region" description="Polar residues" evidence="1">
    <location>
        <begin position="472"/>
        <end position="482"/>
    </location>
</feature>
<name>A0A445JYU9_GLYSO</name>
<dbReference type="AlphaFoldDB" id="A0A445JYU9"/>
<accession>A0A445JYU9</accession>
<feature type="compositionally biased region" description="Basic and acidic residues" evidence="1">
    <location>
        <begin position="484"/>
        <end position="496"/>
    </location>
</feature>
<feature type="domain" description="PSP proline-rich" evidence="2">
    <location>
        <begin position="342"/>
        <end position="396"/>
    </location>
</feature>
<feature type="region of interest" description="Disordered" evidence="1">
    <location>
        <begin position="169"/>
        <end position="204"/>
    </location>
</feature>
<protein>
    <submittedName>
        <fullName evidence="3">Splicing factor 3B subunit 2 isoform A</fullName>
    </submittedName>
</protein>
<evidence type="ECO:0000256" key="1">
    <source>
        <dbReference type="SAM" id="MobiDB-lite"/>
    </source>
</evidence>
<dbReference type="SMART" id="SM00581">
    <property type="entry name" value="PSP"/>
    <property type="match status" value="1"/>
</dbReference>
<dbReference type="PANTHER" id="PTHR12785:SF6">
    <property type="entry name" value="SPLICING FACTOR 3B SUBUNIT 2"/>
    <property type="match status" value="1"/>
</dbReference>
<feature type="region of interest" description="Disordered" evidence="1">
    <location>
        <begin position="432"/>
        <end position="496"/>
    </location>
</feature>
<dbReference type="GO" id="GO:0005634">
    <property type="term" value="C:nucleus"/>
    <property type="evidence" value="ECO:0007669"/>
    <property type="project" value="InterPro"/>
</dbReference>
<reference evidence="3 4" key="1">
    <citation type="submission" date="2018-09" db="EMBL/GenBank/DDBJ databases">
        <title>A high-quality reference genome of wild soybean provides a powerful tool to mine soybean genomes.</title>
        <authorList>
            <person name="Xie M."/>
            <person name="Chung C.Y.L."/>
            <person name="Li M.-W."/>
            <person name="Wong F.-L."/>
            <person name="Chan T.-F."/>
            <person name="Lam H.-M."/>
        </authorList>
    </citation>
    <scope>NUCLEOTIDE SEQUENCE [LARGE SCALE GENOMIC DNA]</scope>
    <source>
        <strain evidence="4">cv. W05</strain>
        <tissue evidence="3">Hypocotyl of etiolated seedlings</tissue>
    </source>
</reference>
<dbReference type="Pfam" id="PF04037">
    <property type="entry name" value="DUF382"/>
    <property type="match status" value="1"/>
</dbReference>
<dbReference type="Pfam" id="PF04046">
    <property type="entry name" value="PSP"/>
    <property type="match status" value="1"/>
</dbReference>
<dbReference type="InterPro" id="IPR052584">
    <property type="entry name" value="U2_snRNP_Complex_Component"/>
</dbReference>
<gene>
    <name evidence="3" type="ORF">D0Y65_018370</name>
</gene>
<dbReference type="EMBL" id="QZWG01000007">
    <property type="protein sequence ID" value="RZC03677.1"/>
    <property type="molecule type" value="Genomic_DNA"/>
</dbReference>
<comment type="caution">
    <text evidence="3">The sequence shown here is derived from an EMBL/GenBank/DDBJ whole genome shotgun (WGS) entry which is preliminary data.</text>
</comment>
<feature type="compositionally biased region" description="Pro residues" evidence="1">
    <location>
        <begin position="1"/>
        <end position="13"/>
    </location>
</feature>